<evidence type="ECO:0000313" key="2">
    <source>
        <dbReference type="Proteomes" id="UP000248340"/>
    </source>
</evidence>
<sequence length="87" mass="10265">MERVRSHCYCQSSPRTARQMAYRRQVPFSGSLSPQNRRWVFYWFGDHRGRQRTRTLPHRRSSLSAISRKSLDIAASYLIGHSVLFHA</sequence>
<dbReference type="AlphaFoldDB" id="A0A319DBR7"/>
<evidence type="ECO:0000313" key="1">
    <source>
        <dbReference type="EMBL" id="PYH85518.1"/>
    </source>
</evidence>
<dbReference type="GeneID" id="37133008"/>
<proteinExistence type="predicted"/>
<keyword evidence="2" id="KW-1185">Reference proteome</keyword>
<dbReference type="Proteomes" id="UP000248340">
    <property type="component" value="Unassembled WGS sequence"/>
</dbReference>
<organism evidence="1 2">
    <name type="scientific">Aspergillus uvarum CBS 121591</name>
    <dbReference type="NCBI Taxonomy" id="1448315"/>
    <lineage>
        <taxon>Eukaryota</taxon>
        <taxon>Fungi</taxon>
        <taxon>Dikarya</taxon>
        <taxon>Ascomycota</taxon>
        <taxon>Pezizomycotina</taxon>
        <taxon>Eurotiomycetes</taxon>
        <taxon>Eurotiomycetidae</taxon>
        <taxon>Eurotiales</taxon>
        <taxon>Aspergillaceae</taxon>
        <taxon>Aspergillus</taxon>
        <taxon>Aspergillus subgen. Circumdati</taxon>
    </lineage>
</organism>
<dbReference type="RefSeq" id="XP_025495718.1">
    <property type="nucleotide sequence ID" value="XM_025630267.1"/>
</dbReference>
<accession>A0A319DBR7</accession>
<dbReference type="VEuPathDB" id="FungiDB:BO82DRAFT_162405"/>
<dbReference type="EMBL" id="KZ821679">
    <property type="protein sequence ID" value="PYH85518.1"/>
    <property type="molecule type" value="Genomic_DNA"/>
</dbReference>
<reference evidence="1 2" key="1">
    <citation type="submission" date="2016-12" db="EMBL/GenBank/DDBJ databases">
        <title>The genomes of Aspergillus section Nigri reveals drivers in fungal speciation.</title>
        <authorList>
            <consortium name="DOE Joint Genome Institute"/>
            <person name="Vesth T.C."/>
            <person name="Nybo J."/>
            <person name="Theobald S."/>
            <person name="Brandl J."/>
            <person name="Frisvad J.C."/>
            <person name="Nielsen K.F."/>
            <person name="Lyhne E.K."/>
            <person name="Kogle M.E."/>
            <person name="Kuo A."/>
            <person name="Riley R."/>
            <person name="Clum A."/>
            <person name="Nolan M."/>
            <person name="Lipzen A."/>
            <person name="Salamov A."/>
            <person name="Henrissat B."/>
            <person name="Wiebenga A."/>
            <person name="De Vries R.P."/>
            <person name="Grigoriev I.V."/>
            <person name="Mortensen U.H."/>
            <person name="Andersen M.R."/>
            <person name="Baker S.E."/>
        </authorList>
    </citation>
    <scope>NUCLEOTIDE SEQUENCE [LARGE SCALE GENOMIC DNA]</scope>
    <source>
        <strain evidence="1 2">CBS 121591</strain>
    </source>
</reference>
<name>A0A319DBR7_9EURO</name>
<gene>
    <name evidence="1" type="ORF">BO82DRAFT_162405</name>
</gene>
<protein>
    <submittedName>
        <fullName evidence="1">Uncharacterized protein</fullName>
    </submittedName>
</protein>